<sequence>MIYETSPSLRKEKAQKTEPGSQTEAKHKRIRKSGGKARSRDSETSGRARYATSPSAQSVTHHGTILLGAGWGRDTDVPNSDSVANSNSSECPLSRTLSEENLESLISSIDMSGQNLARPSGVSTNDFSRTPADHSISTSDLRLKLQLYKVRLLLLTRNLKAAKREVKMAMAMNVARGKDSSMALLLKSQLEYACGN</sequence>
<dbReference type="GO" id="GO:0017148">
    <property type="term" value="P:negative regulation of translation"/>
    <property type="evidence" value="ECO:0007669"/>
    <property type="project" value="TreeGrafter"/>
</dbReference>
<proteinExistence type="predicted"/>
<feature type="compositionally biased region" description="Basic residues" evidence="1">
    <location>
        <begin position="26"/>
        <end position="37"/>
    </location>
</feature>
<accession>A0A7J7GZ98</accession>
<evidence type="ECO:0000256" key="1">
    <source>
        <dbReference type="SAM" id="MobiDB-lite"/>
    </source>
</evidence>
<dbReference type="Proteomes" id="UP000593564">
    <property type="component" value="Unassembled WGS sequence"/>
</dbReference>
<dbReference type="PANTHER" id="PTHR12979:SF5">
    <property type="entry name" value="CCR4-NOT TRANSCRIPTION COMPLEX SUBUNIT 10"/>
    <property type="match status" value="1"/>
</dbReference>
<reference evidence="2 3" key="2">
    <citation type="submission" date="2020-07" db="EMBL/GenBank/DDBJ databases">
        <title>Genome assembly of wild tea tree DASZ reveals pedigree and selection history of tea varieties.</title>
        <authorList>
            <person name="Zhang W."/>
        </authorList>
    </citation>
    <scope>NUCLEOTIDE SEQUENCE [LARGE SCALE GENOMIC DNA]</scope>
    <source>
        <strain evidence="3">cv. G240</strain>
        <tissue evidence="2">Leaf</tissue>
    </source>
</reference>
<dbReference type="GO" id="GO:0006402">
    <property type="term" value="P:mRNA catabolic process"/>
    <property type="evidence" value="ECO:0007669"/>
    <property type="project" value="TreeGrafter"/>
</dbReference>
<dbReference type="EMBL" id="JACBKZ010000007">
    <property type="protein sequence ID" value="KAF5946049.1"/>
    <property type="molecule type" value="Genomic_DNA"/>
</dbReference>
<keyword evidence="3" id="KW-1185">Reference proteome</keyword>
<gene>
    <name evidence="2" type="ORF">HYC85_016277</name>
</gene>
<feature type="compositionally biased region" description="Polar residues" evidence="1">
    <location>
        <begin position="52"/>
        <end position="61"/>
    </location>
</feature>
<dbReference type="InterPro" id="IPR039740">
    <property type="entry name" value="CNOT10"/>
</dbReference>
<reference evidence="3" key="1">
    <citation type="journal article" date="2020" name="Nat. Commun.">
        <title>Genome assembly of wild tea tree DASZ reveals pedigree and selection history of tea varieties.</title>
        <authorList>
            <person name="Zhang W."/>
            <person name="Zhang Y."/>
            <person name="Qiu H."/>
            <person name="Guo Y."/>
            <person name="Wan H."/>
            <person name="Zhang X."/>
            <person name="Scossa F."/>
            <person name="Alseekh S."/>
            <person name="Zhang Q."/>
            <person name="Wang P."/>
            <person name="Xu L."/>
            <person name="Schmidt M.H."/>
            <person name="Jia X."/>
            <person name="Li D."/>
            <person name="Zhu A."/>
            <person name="Guo F."/>
            <person name="Chen W."/>
            <person name="Ni D."/>
            <person name="Usadel B."/>
            <person name="Fernie A.R."/>
            <person name="Wen W."/>
        </authorList>
    </citation>
    <scope>NUCLEOTIDE SEQUENCE [LARGE SCALE GENOMIC DNA]</scope>
    <source>
        <strain evidence="3">cv. G240</strain>
    </source>
</reference>
<protein>
    <submittedName>
        <fullName evidence="2">Uncharacterized protein</fullName>
    </submittedName>
</protein>
<organism evidence="2 3">
    <name type="scientific">Camellia sinensis</name>
    <name type="common">Tea plant</name>
    <name type="synonym">Thea sinensis</name>
    <dbReference type="NCBI Taxonomy" id="4442"/>
    <lineage>
        <taxon>Eukaryota</taxon>
        <taxon>Viridiplantae</taxon>
        <taxon>Streptophyta</taxon>
        <taxon>Embryophyta</taxon>
        <taxon>Tracheophyta</taxon>
        <taxon>Spermatophyta</taxon>
        <taxon>Magnoliopsida</taxon>
        <taxon>eudicotyledons</taxon>
        <taxon>Gunneridae</taxon>
        <taxon>Pentapetalae</taxon>
        <taxon>asterids</taxon>
        <taxon>Ericales</taxon>
        <taxon>Theaceae</taxon>
        <taxon>Camellia</taxon>
    </lineage>
</organism>
<name>A0A7J7GZ98_CAMSI</name>
<dbReference type="GO" id="GO:0030014">
    <property type="term" value="C:CCR4-NOT complex"/>
    <property type="evidence" value="ECO:0007669"/>
    <property type="project" value="InterPro"/>
</dbReference>
<evidence type="ECO:0000313" key="2">
    <source>
        <dbReference type="EMBL" id="KAF5946049.1"/>
    </source>
</evidence>
<feature type="region of interest" description="Disordered" evidence="1">
    <location>
        <begin position="1"/>
        <end position="62"/>
    </location>
</feature>
<dbReference type="AlphaFoldDB" id="A0A7J7GZ98"/>
<evidence type="ECO:0000313" key="3">
    <source>
        <dbReference type="Proteomes" id="UP000593564"/>
    </source>
</evidence>
<dbReference type="PANTHER" id="PTHR12979">
    <property type="entry name" value="CCR4-NOT TRANSCRIPTION COMPLEX SUBUNIT 10"/>
    <property type="match status" value="1"/>
</dbReference>
<comment type="caution">
    <text evidence="2">The sequence shown here is derived from an EMBL/GenBank/DDBJ whole genome shotgun (WGS) entry which is preliminary data.</text>
</comment>